<dbReference type="EMBL" id="CP028324">
    <property type="protein sequence ID" value="AVR99413.1"/>
    <property type="molecule type" value="Genomic_DNA"/>
</dbReference>
<dbReference type="KEGG" id="masz:C9I28_26700"/>
<dbReference type="SUPFAM" id="SSF51120">
    <property type="entry name" value="beta-Roll"/>
    <property type="match status" value="1"/>
</dbReference>
<organism evidence="3 4">
    <name type="scientific">Pseudoduganella armeniaca</name>
    <dbReference type="NCBI Taxonomy" id="2072590"/>
    <lineage>
        <taxon>Bacteria</taxon>
        <taxon>Pseudomonadati</taxon>
        <taxon>Pseudomonadota</taxon>
        <taxon>Betaproteobacteria</taxon>
        <taxon>Burkholderiales</taxon>
        <taxon>Oxalobacteraceae</taxon>
        <taxon>Telluria group</taxon>
        <taxon>Pseudoduganella</taxon>
    </lineage>
</organism>
<dbReference type="PROSITE" id="PS00330">
    <property type="entry name" value="HEMOLYSIN_CALCIUM"/>
    <property type="match status" value="1"/>
</dbReference>
<dbReference type="PRINTS" id="PR00313">
    <property type="entry name" value="CABNDNGRPT"/>
</dbReference>
<protein>
    <recommendedName>
        <fullName evidence="2">Haemolysin-type calcium binding-related domain-containing protein</fullName>
    </recommendedName>
</protein>
<evidence type="ECO:0000313" key="4">
    <source>
        <dbReference type="Proteomes" id="UP000240505"/>
    </source>
</evidence>
<dbReference type="InterPro" id="IPR018511">
    <property type="entry name" value="Hemolysin-typ_Ca-bd_CS"/>
</dbReference>
<evidence type="ECO:0000259" key="2">
    <source>
        <dbReference type="Pfam" id="PF06594"/>
    </source>
</evidence>
<keyword evidence="1" id="KW-0106">Calcium</keyword>
<dbReference type="GO" id="GO:0005509">
    <property type="term" value="F:calcium ion binding"/>
    <property type="evidence" value="ECO:0007669"/>
    <property type="project" value="InterPro"/>
</dbReference>
<sequence length="147" mass="15505">MSGSAGDDLLEGGLGNDILDGGSGNDTFVFLRGFGSDVLVQNDSTSARSDVVKFADLNSAELAGFEKLGSDLIAKFTGGDQLTLKNYYYSDSYWEYKINQIQFADGEKWDQAQIKAHTSVPAAALAATSEADSIVVVGSMPMEAGGM</sequence>
<keyword evidence="4" id="KW-1185">Reference proteome</keyword>
<accession>A0A2R4CID5</accession>
<gene>
    <name evidence="3" type="ORF">C9I28_26700</name>
</gene>
<evidence type="ECO:0000256" key="1">
    <source>
        <dbReference type="ARBA" id="ARBA00022837"/>
    </source>
</evidence>
<dbReference type="AlphaFoldDB" id="A0A2R4CID5"/>
<feature type="domain" description="Haemolysin-type calcium binding-related" evidence="2">
    <location>
        <begin position="76"/>
        <end position="113"/>
    </location>
</feature>
<dbReference type="Gene3D" id="2.150.10.10">
    <property type="entry name" value="Serralysin-like metalloprotease, C-terminal"/>
    <property type="match status" value="1"/>
</dbReference>
<dbReference type="InterPro" id="IPR010566">
    <property type="entry name" value="Haemolys_ca-bd"/>
</dbReference>
<dbReference type="Proteomes" id="UP000240505">
    <property type="component" value="Chromosome"/>
</dbReference>
<dbReference type="InterPro" id="IPR011049">
    <property type="entry name" value="Serralysin-like_metalloprot_C"/>
</dbReference>
<evidence type="ECO:0000313" key="3">
    <source>
        <dbReference type="EMBL" id="AVR99413.1"/>
    </source>
</evidence>
<reference evidence="3 4" key="1">
    <citation type="submission" date="2018-03" db="EMBL/GenBank/DDBJ databases">
        <title>Massilia armeniaca sp. nov., isolated from desert soil.</title>
        <authorList>
            <person name="Huang H."/>
            <person name="Ren M."/>
        </authorList>
    </citation>
    <scope>NUCLEOTIDE SEQUENCE [LARGE SCALE GENOMIC DNA]</scope>
    <source>
        <strain evidence="3 4">ZMN-3</strain>
    </source>
</reference>
<dbReference type="InterPro" id="IPR001343">
    <property type="entry name" value="Hemolysn_Ca-bd"/>
</dbReference>
<dbReference type="Pfam" id="PF06594">
    <property type="entry name" value="HCBP_related"/>
    <property type="match status" value="1"/>
</dbReference>
<proteinExistence type="predicted"/>
<dbReference type="Pfam" id="PF00353">
    <property type="entry name" value="HemolysinCabind"/>
    <property type="match status" value="1"/>
</dbReference>
<name>A0A2R4CID5_9BURK</name>